<dbReference type="Pfam" id="PF26347">
    <property type="entry name" value="YtrI_sporulation"/>
    <property type="match status" value="1"/>
</dbReference>
<dbReference type="AlphaFoldDB" id="A0A2T6C4K8"/>
<dbReference type="InterPro" id="IPR058620">
    <property type="entry name" value="YtrI_C"/>
</dbReference>
<dbReference type="RefSeq" id="WP_108022091.1">
    <property type="nucleotide sequence ID" value="NZ_QBKR01000004.1"/>
</dbReference>
<protein>
    <recommendedName>
        <fullName evidence="2">Sporulation membrane protein YtrI C-terminal domain-containing protein</fullName>
    </recommendedName>
</protein>
<organism evidence="3 4">
    <name type="scientific">Melghirimyces profundicolus</name>
    <dbReference type="NCBI Taxonomy" id="1242148"/>
    <lineage>
        <taxon>Bacteria</taxon>
        <taxon>Bacillati</taxon>
        <taxon>Bacillota</taxon>
        <taxon>Bacilli</taxon>
        <taxon>Bacillales</taxon>
        <taxon>Thermoactinomycetaceae</taxon>
        <taxon>Melghirimyces</taxon>
    </lineage>
</organism>
<keyword evidence="1" id="KW-0472">Membrane</keyword>
<evidence type="ECO:0000259" key="2">
    <source>
        <dbReference type="Pfam" id="PF26347"/>
    </source>
</evidence>
<reference evidence="3 4" key="1">
    <citation type="submission" date="2018-04" db="EMBL/GenBank/DDBJ databases">
        <title>Genomic Encyclopedia of Archaeal and Bacterial Type Strains, Phase II (KMG-II): from individual species to whole genera.</title>
        <authorList>
            <person name="Goeker M."/>
        </authorList>
    </citation>
    <scope>NUCLEOTIDE SEQUENCE [LARGE SCALE GENOMIC DNA]</scope>
    <source>
        <strain evidence="3 4">DSM 45787</strain>
    </source>
</reference>
<keyword evidence="4" id="KW-1185">Reference proteome</keyword>
<evidence type="ECO:0000256" key="1">
    <source>
        <dbReference type="SAM" id="Phobius"/>
    </source>
</evidence>
<proteinExistence type="predicted"/>
<evidence type="ECO:0000313" key="3">
    <source>
        <dbReference type="EMBL" id="PTX63259.1"/>
    </source>
</evidence>
<keyword evidence="1" id="KW-1133">Transmembrane helix</keyword>
<sequence>MAKPVRVQLIRVLVTFLFGVVAGLTVMNLLYGEKLDALYLERNHLYYRNNEKYKKIQALEKDLNKHTDNLTIGQDISVEVKLPENESRFYQDKIQQEVQSIMHPFVGKSVHWVSDNPEVLDSLLEKRIIQIQDEKKPTNPPKIFHLKLQYLTFVGSKLKVWVVAHEKPKEIEEE</sequence>
<keyword evidence="1" id="KW-0812">Transmembrane</keyword>
<dbReference type="Proteomes" id="UP000244240">
    <property type="component" value="Unassembled WGS sequence"/>
</dbReference>
<accession>A0A2T6C4K8</accession>
<evidence type="ECO:0000313" key="4">
    <source>
        <dbReference type="Proteomes" id="UP000244240"/>
    </source>
</evidence>
<name>A0A2T6C4K8_9BACL</name>
<dbReference type="EMBL" id="QBKR01000004">
    <property type="protein sequence ID" value="PTX63259.1"/>
    <property type="molecule type" value="Genomic_DNA"/>
</dbReference>
<feature type="transmembrane region" description="Helical" evidence="1">
    <location>
        <begin position="12"/>
        <end position="31"/>
    </location>
</feature>
<gene>
    <name evidence="3" type="ORF">C8P63_104104</name>
</gene>
<dbReference type="OrthoDB" id="2990033at2"/>
<feature type="domain" description="Sporulation membrane protein YtrI C-terminal" evidence="2">
    <location>
        <begin position="74"/>
        <end position="163"/>
    </location>
</feature>
<comment type="caution">
    <text evidence="3">The sequence shown here is derived from an EMBL/GenBank/DDBJ whole genome shotgun (WGS) entry which is preliminary data.</text>
</comment>